<dbReference type="Gene3D" id="2.180.10.10">
    <property type="entry name" value="RHS repeat-associated core"/>
    <property type="match status" value="1"/>
</dbReference>
<dbReference type="Proteomes" id="UP000264492">
    <property type="component" value="Unassembled WGS sequence"/>
</dbReference>
<proteinExistence type="predicted"/>
<dbReference type="NCBIfam" id="TIGR01643">
    <property type="entry name" value="YD_repeat_2x"/>
    <property type="match status" value="1"/>
</dbReference>
<dbReference type="InterPro" id="IPR031325">
    <property type="entry name" value="RHS_repeat"/>
</dbReference>
<evidence type="ECO:0000313" key="1">
    <source>
        <dbReference type="EMBL" id="RDZ28849.1"/>
    </source>
</evidence>
<accession>A0A371K4J5</accession>
<dbReference type="OrthoDB" id="6904246at2"/>
<gene>
    <name evidence="1" type="ORF">DX914_07000</name>
</gene>
<organism evidence="1 2">
    <name type="scientific">Lysobacter silvisoli</name>
    <dbReference type="NCBI Taxonomy" id="2293254"/>
    <lineage>
        <taxon>Bacteria</taxon>
        <taxon>Pseudomonadati</taxon>
        <taxon>Pseudomonadota</taxon>
        <taxon>Gammaproteobacteria</taxon>
        <taxon>Lysobacterales</taxon>
        <taxon>Lysobacteraceae</taxon>
        <taxon>Lysobacter</taxon>
    </lineage>
</organism>
<protein>
    <recommendedName>
        <fullName evidence="3">RHS repeat protein</fullName>
    </recommendedName>
</protein>
<evidence type="ECO:0008006" key="3">
    <source>
        <dbReference type="Google" id="ProtNLM"/>
    </source>
</evidence>
<evidence type="ECO:0000313" key="2">
    <source>
        <dbReference type="Proteomes" id="UP000264492"/>
    </source>
</evidence>
<dbReference type="InterPro" id="IPR006530">
    <property type="entry name" value="YD"/>
</dbReference>
<comment type="caution">
    <text evidence="1">The sequence shown here is derived from an EMBL/GenBank/DDBJ whole genome shotgun (WGS) entry which is preliminary data.</text>
</comment>
<name>A0A371K4J5_9GAMM</name>
<dbReference type="Pfam" id="PF05593">
    <property type="entry name" value="RHS_repeat"/>
    <property type="match status" value="1"/>
</dbReference>
<dbReference type="EMBL" id="QTSU01000001">
    <property type="protein sequence ID" value="RDZ28849.1"/>
    <property type="molecule type" value="Genomic_DNA"/>
</dbReference>
<sequence length="987" mass="108441">MQSHFVVALAGPVSGALVRSVLSASSRYAAIALPFLLLVAGPGTAQSITAEAEYQKKIQAASTVTASSEGMFGNLTSDATGKTEFVSVDIDVPGNSALPVQLGRRLPIDWWYLPEQLGGIGNWDIEVPYIQTTVSSNMGWVIANPSTPEAHKRCSYPGLPFVEGLLVNPEEVSHGYRLHVPGMGDESMLVDNTANVDPTNGASHPWVLKSMGRLGCLPTVKNGYPGEGFYLLTTNGLKYYFDYPVERTALTVRKGPKGIPGYNMARKNIYMLATRIEDRFGNYVDYQYTNGKLTGITANDGRQISLQYGTNSVTATSHGRTWTYALQNGHLTTVTNPDGSTWQYSPYGFGGVYNEPQSDSMGLSYFDAGQMCLTESNIGRFAGVFPFVVKHPSGATATFQFEGRRFHRSRVPYICFIDFFDHEVKVAGGAINFSAFYNWIEFSDDPNGPDELTFIDTYDSQMLTENYVTVSGYARIGTQNYFDVHSLQSISVSGPGIATATTTYAYDADTYPYCGIYDHQTGLLAGLACNQDPCADGSCDGIGRTTTITLPTGSVIKKRYGVIFEQNEGVLLSEQVLSSSGTVAQRTDYNYVQDGEMSQQPFPDEIGYGFHDRMESKLRPLASTILLRDGVAYTSSVDSFDQFARPVTVTRASNISYGYSRTDTTAYHDNLTKWVLGQVSSVTTAGLVPSQTDYDPATAMPVRSYAFGNLVQTVTYNADGTVATVKDGNNHVSAMSNWKRGIPQTVSYPATAEAPSGSSESAVVNDNGWVTSATDENGHTTTYGYDAMGRVSSIAYPIDDTVQWNNTVRSFVQVNQEEMGLPAGHWRQVVQQGNHEKITFFDALWQPVMQYERDISNNDATFRFTVNGYDAEGRQILAAYPRNPYQEGQWGPWTGVHTSYDALGRVLQVRQDTELGSQSITNTEYLSGGDIKVTNPRGEITRTRYAAWDQPTTDYPIEIFHPEDAFTQILRDSLLRPIQTRRTEVAP</sequence>
<dbReference type="RefSeq" id="WP_115858286.1">
    <property type="nucleotide sequence ID" value="NZ_QTSU01000001.1"/>
</dbReference>
<keyword evidence="2" id="KW-1185">Reference proteome</keyword>
<dbReference type="AlphaFoldDB" id="A0A371K4J5"/>
<reference evidence="1 2" key="1">
    <citation type="submission" date="2018-08" db="EMBL/GenBank/DDBJ databases">
        <title>Lysobacter sp. zong2l5, whole genome shotgun sequence.</title>
        <authorList>
            <person name="Zhang X."/>
            <person name="Feng G."/>
            <person name="Zhu H."/>
        </authorList>
    </citation>
    <scope>NUCLEOTIDE SEQUENCE [LARGE SCALE GENOMIC DNA]</scope>
    <source>
        <strain evidence="2">zong2l5</strain>
    </source>
</reference>